<keyword evidence="3" id="KW-1185">Reference proteome</keyword>
<dbReference type="EMBL" id="FQWM01000001">
    <property type="protein sequence ID" value="SHG48745.1"/>
    <property type="molecule type" value="Genomic_DNA"/>
</dbReference>
<dbReference type="STRING" id="870908.SAMN04488044_0891"/>
<dbReference type="Proteomes" id="UP000184211">
    <property type="component" value="Unassembled WGS sequence"/>
</dbReference>
<proteinExistence type="predicted"/>
<feature type="chain" id="PRO_5012770552" evidence="1">
    <location>
        <begin position="33"/>
        <end position="168"/>
    </location>
</feature>
<evidence type="ECO:0000313" key="3">
    <source>
        <dbReference type="Proteomes" id="UP000184211"/>
    </source>
</evidence>
<reference evidence="3" key="1">
    <citation type="submission" date="2016-11" db="EMBL/GenBank/DDBJ databases">
        <authorList>
            <person name="Varghese N."/>
            <person name="Submissions S."/>
        </authorList>
    </citation>
    <scope>NUCLEOTIDE SEQUENCE [LARGE SCALE GENOMIC DNA]</scope>
    <source>
        <strain evidence="3">DSM 28223</strain>
    </source>
</reference>
<dbReference type="RefSeq" id="WP_072791021.1">
    <property type="nucleotide sequence ID" value="NZ_FQWM01000001.1"/>
</dbReference>
<gene>
    <name evidence="2" type="ORF">SAMN04488044_0891</name>
</gene>
<dbReference type="OrthoDB" id="6119866at2"/>
<feature type="signal peptide" evidence="1">
    <location>
        <begin position="1"/>
        <end position="32"/>
    </location>
</feature>
<dbReference type="AlphaFoldDB" id="A0A1M5K7H4"/>
<evidence type="ECO:0000256" key="1">
    <source>
        <dbReference type="SAM" id="SignalP"/>
    </source>
</evidence>
<keyword evidence="1" id="KW-0732">Signal</keyword>
<accession>A0A1M5K7H4</accession>
<evidence type="ECO:0000313" key="2">
    <source>
        <dbReference type="EMBL" id="SHG48745.1"/>
    </source>
</evidence>
<organism evidence="2 3">
    <name type="scientific">Cognatishimia maritima</name>
    <dbReference type="NCBI Taxonomy" id="870908"/>
    <lineage>
        <taxon>Bacteria</taxon>
        <taxon>Pseudomonadati</taxon>
        <taxon>Pseudomonadota</taxon>
        <taxon>Alphaproteobacteria</taxon>
        <taxon>Rhodobacterales</taxon>
        <taxon>Paracoccaceae</taxon>
        <taxon>Cognatishimia</taxon>
    </lineage>
</organism>
<sequence>MWSNTPKIAVKLRRICGAVLLLLLATQTSVFAGELDGKVFKGLIGPSANPDLEDSLHFSDGHFWSDICTRCGFQPGPYQSKTTEEGTTFQGVLQSDSRGQFTYDGLIHPNGSIDVTIKWERKRWYWTTRREIAFRGQLQDAQPASALKETLAAMHRQNPNENPLCARF</sequence>
<protein>
    <submittedName>
        <fullName evidence="2">Uncharacterized protein</fullName>
    </submittedName>
</protein>
<name>A0A1M5K7H4_9RHOB</name>